<gene>
    <name evidence="1" type="ORF">COY87_00825</name>
</gene>
<dbReference type="EMBL" id="PFLI01000026">
    <property type="protein sequence ID" value="PIY72466.1"/>
    <property type="molecule type" value="Genomic_DNA"/>
</dbReference>
<dbReference type="AlphaFoldDB" id="A0A2M7QKJ0"/>
<comment type="caution">
    <text evidence="1">The sequence shown here is derived from an EMBL/GenBank/DDBJ whole genome shotgun (WGS) entry which is preliminary data.</text>
</comment>
<sequence>MISEHRLYSEREEEVRSNYLSLNRPINQQADKLSKTIDFAYNMLRAYYHLAGNRFPYYDGSPRKIPSDLLLKEKVVPPQVENVLKEATFRKASRSKPTPEYATVWVEIDENSNPDNPNFILHTTYLKRIRGISGMHQFIKDIPNPEERLMISQYFPEEFSSLDQTRYDLVTEEEWEIGPDGHICEKHTSIVGFHTHLGPNTAALPQKDFPKPILLRVSNELSARAINRMLLFSACATSLFTGNHNLHLKQA</sequence>
<evidence type="ECO:0000313" key="1">
    <source>
        <dbReference type="EMBL" id="PIY72466.1"/>
    </source>
</evidence>
<protein>
    <submittedName>
        <fullName evidence="1">Uncharacterized protein</fullName>
    </submittedName>
</protein>
<dbReference type="Proteomes" id="UP000229401">
    <property type="component" value="Unassembled WGS sequence"/>
</dbReference>
<accession>A0A2M7QKJ0</accession>
<reference evidence="2" key="1">
    <citation type="submission" date="2017-09" db="EMBL/GenBank/DDBJ databases">
        <title>Depth-based differentiation of microbial function through sediment-hosted aquifers and enrichment of novel symbionts in the deep terrestrial subsurface.</title>
        <authorList>
            <person name="Probst A.J."/>
            <person name="Ladd B."/>
            <person name="Jarett J.K."/>
            <person name="Geller-Mcgrath D.E."/>
            <person name="Sieber C.M.K."/>
            <person name="Emerson J.B."/>
            <person name="Anantharaman K."/>
            <person name="Thomas B.C."/>
            <person name="Malmstrom R."/>
            <person name="Stieglmeier M."/>
            <person name="Klingl A."/>
            <person name="Woyke T."/>
            <person name="Ryan C.M."/>
            <person name="Banfield J.F."/>
        </authorList>
    </citation>
    <scope>NUCLEOTIDE SEQUENCE [LARGE SCALE GENOMIC DNA]</scope>
</reference>
<evidence type="ECO:0000313" key="2">
    <source>
        <dbReference type="Proteomes" id="UP000229401"/>
    </source>
</evidence>
<name>A0A2M7QKJ0_9BACT</name>
<organism evidence="1 2">
    <name type="scientific">Candidatus Roizmanbacteria bacterium CG_4_10_14_0_8_um_filter_33_9</name>
    <dbReference type="NCBI Taxonomy" id="1974826"/>
    <lineage>
        <taxon>Bacteria</taxon>
        <taxon>Candidatus Roizmaniibacteriota</taxon>
    </lineage>
</organism>
<proteinExistence type="predicted"/>